<dbReference type="Pfam" id="PF13609">
    <property type="entry name" value="Porin_4"/>
    <property type="match status" value="1"/>
</dbReference>
<accession>A0A261VCE2</accession>
<dbReference type="Gene3D" id="2.40.160.10">
    <property type="entry name" value="Porin"/>
    <property type="match status" value="1"/>
</dbReference>
<keyword evidence="6 11" id="KW-0732">Signal</keyword>
<dbReference type="Proteomes" id="UP000216429">
    <property type="component" value="Unassembled WGS sequence"/>
</dbReference>
<comment type="subunit">
    <text evidence="2">Homotrimer.</text>
</comment>
<evidence type="ECO:0000256" key="6">
    <source>
        <dbReference type="ARBA" id="ARBA00022729"/>
    </source>
</evidence>
<evidence type="ECO:0000256" key="9">
    <source>
        <dbReference type="ARBA" id="ARBA00023136"/>
    </source>
</evidence>
<evidence type="ECO:0000259" key="12">
    <source>
        <dbReference type="Pfam" id="PF13609"/>
    </source>
</evidence>
<comment type="caution">
    <text evidence="13">The sequence shown here is derived from an EMBL/GenBank/DDBJ whole genome shotgun (WGS) entry which is preliminary data.</text>
</comment>
<dbReference type="CDD" id="cd00342">
    <property type="entry name" value="gram_neg_porins"/>
    <property type="match status" value="1"/>
</dbReference>
<keyword evidence="3" id="KW-0813">Transport</keyword>
<organism evidence="13 14">
    <name type="scientific">Bordetella genomosp. 12</name>
    <dbReference type="NCBI Taxonomy" id="463035"/>
    <lineage>
        <taxon>Bacteria</taxon>
        <taxon>Pseudomonadati</taxon>
        <taxon>Pseudomonadota</taxon>
        <taxon>Betaproteobacteria</taxon>
        <taxon>Burkholderiales</taxon>
        <taxon>Alcaligenaceae</taxon>
        <taxon>Bordetella</taxon>
    </lineage>
</organism>
<evidence type="ECO:0000313" key="14">
    <source>
        <dbReference type="Proteomes" id="UP000216429"/>
    </source>
</evidence>
<dbReference type="InterPro" id="IPR050298">
    <property type="entry name" value="Gram-neg_bact_OMP"/>
</dbReference>
<keyword evidence="10" id="KW-0998">Cell outer membrane</keyword>
<dbReference type="AlphaFoldDB" id="A0A261VCE2"/>
<keyword evidence="7" id="KW-0406">Ion transport</keyword>
<feature type="domain" description="Porin" evidence="12">
    <location>
        <begin position="15"/>
        <end position="346"/>
    </location>
</feature>
<evidence type="ECO:0000256" key="2">
    <source>
        <dbReference type="ARBA" id="ARBA00011233"/>
    </source>
</evidence>
<name>A0A261VCE2_9BORD</name>
<evidence type="ECO:0000256" key="11">
    <source>
        <dbReference type="SAM" id="SignalP"/>
    </source>
</evidence>
<dbReference type="GO" id="GO:0015288">
    <property type="term" value="F:porin activity"/>
    <property type="evidence" value="ECO:0007669"/>
    <property type="project" value="UniProtKB-KW"/>
</dbReference>
<keyword evidence="14" id="KW-1185">Reference proteome</keyword>
<evidence type="ECO:0000256" key="5">
    <source>
        <dbReference type="ARBA" id="ARBA00022692"/>
    </source>
</evidence>
<dbReference type="GO" id="GO:0006811">
    <property type="term" value="P:monoatomic ion transport"/>
    <property type="evidence" value="ECO:0007669"/>
    <property type="project" value="UniProtKB-KW"/>
</dbReference>
<dbReference type="RefSeq" id="WP_094815254.1">
    <property type="nucleotide sequence ID" value="NZ_NEVU01000003.1"/>
</dbReference>
<keyword evidence="8" id="KW-0626">Porin</keyword>
<dbReference type="GO" id="GO:0046930">
    <property type="term" value="C:pore complex"/>
    <property type="evidence" value="ECO:0007669"/>
    <property type="project" value="UniProtKB-KW"/>
</dbReference>
<dbReference type="OrthoDB" id="8520696at2"/>
<dbReference type="PANTHER" id="PTHR34501:SF9">
    <property type="entry name" value="MAJOR OUTER MEMBRANE PROTEIN P.IA"/>
    <property type="match status" value="1"/>
</dbReference>
<keyword evidence="4" id="KW-1134">Transmembrane beta strand</keyword>
<evidence type="ECO:0000313" key="13">
    <source>
        <dbReference type="EMBL" id="OZI71497.1"/>
    </source>
</evidence>
<dbReference type="InterPro" id="IPR023614">
    <property type="entry name" value="Porin_dom_sf"/>
</dbReference>
<keyword evidence="5" id="KW-0812">Transmembrane</keyword>
<proteinExistence type="predicted"/>
<dbReference type="SUPFAM" id="SSF56935">
    <property type="entry name" value="Porins"/>
    <property type="match status" value="1"/>
</dbReference>
<sequence>MAGNNALRYPRQALAALLAASAWAGGAQADDTVLQLYGLVDAGISSTHVSGGASSGTRNGLLSGGQSDSLWGLRVSEPLGNGWKVNAGLESGFDLVNGSANTSGQLFDYGSWVGLANGRFGEIRLGRQATIGASYGSELEVAPWRDMGMGALFKASDNYQRNNLVNLYSPQWGGWQAGLGYAFDAAGPDGPPSSGRGHAWSAGLRYDSEPWLAVLTWDRLHPGTGSAAAGRQPSAWQAGMAYQAEGWKLALAWTRQRDGYVGQDGGGIEGLGPMGFVQGGRADAWLVGTEVSLGASSALLLQASWSRPDWSWEDGKRARTVQLYTLGWRQDLSPRTSVYAFVGRMRHGSLDDGFTPEATRSTRVAIGLTQQF</sequence>
<feature type="signal peptide" evidence="11">
    <location>
        <begin position="1"/>
        <end position="29"/>
    </location>
</feature>
<evidence type="ECO:0000256" key="3">
    <source>
        <dbReference type="ARBA" id="ARBA00022448"/>
    </source>
</evidence>
<evidence type="ECO:0000256" key="4">
    <source>
        <dbReference type="ARBA" id="ARBA00022452"/>
    </source>
</evidence>
<reference evidence="14" key="1">
    <citation type="submission" date="2017-05" db="EMBL/GenBank/DDBJ databases">
        <title>Complete and WGS of Bordetella genogroups.</title>
        <authorList>
            <person name="Spilker T."/>
            <person name="Lipuma J."/>
        </authorList>
    </citation>
    <scope>NUCLEOTIDE SEQUENCE [LARGE SCALE GENOMIC DNA]</scope>
    <source>
        <strain evidence="14">AU6712</strain>
    </source>
</reference>
<comment type="subcellular location">
    <subcellularLocation>
        <location evidence="1">Cell outer membrane</location>
        <topology evidence="1">Multi-pass membrane protein</topology>
    </subcellularLocation>
</comment>
<keyword evidence="9" id="KW-0472">Membrane</keyword>
<dbReference type="EMBL" id="NEVU01000003">
    <property type="protein sequence ID" value="OZI71497.1"/>
    <property type="molecule type" value="Genomic_DNA"/>
</dbReference>
<evidence type="ECO:0000256" key="1">
    <source>
        <dbReference type="ARBA" id="ARBA00004571"/>
    </source>
</evidence>
<evidence type="ECO:0000256" key="8">
    <source>
        <dbReference type="ARBA" id="ARBA00023114"/>
    </source>
</evidence>
<dbReference type="PANTHER" id="PTHR34501">
    <property type="entry name" value="PROTEIN YDDL-RELATED"/>
    <property type="match status" value="1"/>
</dbReference>
<dbReference type="InterPro" id="IPR033900">
    <property type="entry name" value="Gram_neg_porin_domain"/>
</dbReference>
<dbReference type="GO" id="GO:0009279">
    <property type="term" value="C:cell outer membrane"/>
    <property type="evidence" value="ECO:0007669"/>
    <property type="project" value="UniProtKB-SubCell"/>
</dbReference>
<protein>
    <submittedName>
        <fullName evidence="13">Porin</fullName>
    </submittedName>
</protein>
<feature type="chain" id="PRO_5012944030" evidence="11">
    <location>
        <begin position="30"/>
        <end position="372"/>
    </location>
</feature>
<gene>
    <name evidence="13" type="ORF">CAL22_16900</name>
</gene>
<evidence type="ECO:0000256" key="7">
    <source>
        <dbReference type="ARBA" id="ARBA00023065"/>
    </source>
</evidence>
<evidence type="ECO:0000256" key="10">
    <source>
        <dbReference type="ARBA" id="ARBA00023237"/>
    </source>
</evidence>